<reference evidence="1 2" key="1">
    <citation type="journal article" date="2017" name="Int. J. Syst. Evol. Microbiol.">
        <title>Maripseudobacter aurantiacus gen. nov., sp. nov., a novel member of the family Flavobacteriaceae isolated from a sedimentation basin.</title>
        <authorList>
            <person name="Chen C."/>
            <person name="Su Y."/>
            <person name="Tao T."/>
            <person name="Fu G."/>
            <person name="Zhang C."/>
            <person name="Sun C."/>
            <person name="Zhang X."/>
            <person name="Wu M."/>
        </authorList>
    </citation>
    <scope>NUCLEOTIDE SEQUENCE [LARGE SCALE GENOMIC DNA]</scope>
    <source>
        <strain evidence="2">CDA4</strain>
    </source>
</reference>
<comment type="caution">
    <text evidence="1">The sequence shown here is derived from an EMBL/GenBank/DDBJ whole genome shotgun (WGS) entry which is preliminary data.</text>
</comment>
<gene>
    <name evidence="1" type="ORF">FEK29_11915</name>
</gene>
<dbReference type="EMBL" id="VBUK01000007">
    <property type="protein sequence ID" value="TLF44135.1"/>
    <property type="molecule type" value="Genomic_DNA"/>
</dbReference>
<protein>
    <submittedName>
        <fullName evidence="1">Uncharacterized protein</fullName>
    </submittedName>
</protein>
<dbReference type="Proteomes" id="UP000308382">
    <property type="component" value="Unassembled WGS sequence"/>
</dbReference>
<dbReference type="RefSeq" id="WP_138258668.1">
    <property type="nucleotide sequence ID" value="NZ_VBUK01000007.1"/>
</dbReference>
<evidence type="ECO:0000313" key="1">
    <source>
        <dbReference type="EMBL" id="TLF44135.1"/>
    </source>
</evidence>
<keyword evidence="2" id="KW-1185">Reference proteome</keyword>
<evidence type="ECO:0000313" key="2">
    <source>
        <dbReference type="Proteomes" id="UP000308382"/>
    </source>
</evidence>
<name>A0A5R8M3N0_9FLAO</name>
<proteinExistence type="predicted"/>
<sequence length="72" mass="8515">MKILEGHLTATDKKVVKQMIANNMTEGGYRGTDYFITLENDVYSLKQVKMEWDCDFMRNKKIKRIYKSKFTA</sequence>
<dbReference type="AlphaFoldDB" id="A0A5R8M3N0"/>
<organism evidence="1 2">
    <name type="scientific">Maribacter aurantiacus</name>
    <dbReference type="NCBI Taxonomy" id="1882343"/>
    <lineage>
        <taxon>Bacteria</taxon>
        <taxon>Pseudomonadati</taxon>
        <taxon>Bacteroidota</taxon>
        <taxon>Flavobacteriia</taxon>
        <taxon>Flavobacteriales</taxon>
        <taxon>Flavobacteriaceae</taxon>
        <taxon>Maribacter</taxon>
    </lineage>
</organism>
<accession>A0A5R8M3N0</accession>